<dbReference type="STRING" id="576131.SAMN05444486_101476"/>
<sequence length="166" mass="18253">MPWYKEFQVPLGLFGLIVVQFFCAVFFIGDVVADYRAMGGFTGGVHFWFEVLAALSLLVTIAFEAGLLMRMLRRAAHLQGRLAVTKLAVYEVIEAEFEAWKLSPAEADVASFLVKGFGIAEIATLRGSAEGTVKAHLNAIYRKSGAHSRGDVLSLLIDRLLDEQTN</sequence>
<gene>
    <name evidence="3" type="ORF">SAMN05444486_101476</name>
</gene>
<dbReference type="SUPFAM" id="SSF46894">
    <property type="entry name" value="C-terminal effector domain of the bipartite response regulators"/>
    <property type="match status" value="1"/>
</dbReference>
<evidence type="ECO:0000256" key="1">
    <source>
        <dbReference type="SAM" id="Phobius"/>
    </source>
</evidence>
<dbReference type="InterPro" id="IPR016032">
    <property type="entry name" value="Sig_transdc_resp-reg_C-effctor"/>
</dbReference>
<name>A0A1H3HLN6_9RHOB</name>
<reference evidence="3 4" key="1">
    <citation type="submission" date="2016-10" db="EMBL/GenBank/DDBJ databases">
        <authorList>
            <person name="de Groot N.N."/>
        </authorList>
    </citation>
    <scope>NUCLEOTIDE SEQUENCE [LARGE SCALE GENOMIC DNA]</scope>
    <source>
        <strain evidence="3 4">DSM 24677</strain>
    </source>
</reference>
<dbReference type="InterPro" id="IPR036388">
    <property type="entry name" value="WH-like_DNA-bd_sf"/>
</dbReference>
<dbReference type="SMART" id="SM00421">
    <property type="entry name" value="HTH_LUXR"/>
    <property type="match status" value="1"/>
</dbReference>
<dbReference type="Pfam" id="PF00196">
    <property type="entry name" value="GerE"/>
    <property type="match status" value="1"/>
</dbReference>
<keyword evidence="1" id="KW-0472">Membrane</keyword>
<evidence type="ECO:0000313" key="3">
    <source>
        <dbReference type="EMBL" id="SDY15579.1"/>
    </source>
</evidence>
<protein>
    <submittedName>
        <fullName evidence="3">Regulatory protein, luxR family</fullName>
    </submittedName>
</protein>
<evidence type="ECO:0000259" key="2">
    <source>
        <dbReference type="SMART" id="SM00421"/>
    </source>
</evidence>
<dbReference type="GO" id="GO:0006355">
    <property type="term" value="P:regulation of DNA-templated transcription"/>
    <property type="evidence" value="ECO:0007669"/>
    <property type="project" value="InterPro"/>
</dbReference>
<organism evidence="3 4">
    <name type="scientific">Lentibacter algarum</name>
    <dbReference type="NCBI Taxonomy" id="576131"/>
    <lineage>
        <taxon>Bacteria</taxon>
        <taxon>Pseudomonadati</taxon>
        <taxon>Pseudomonadota</taxon>
        <taxon>Alphaproteobacteria</taxon>
        <taxon>Rhodobacterales</taxon>
        <taxon>Roseobacteraceae</taxon>
        <taxon>Lentibacter</taxon>
    </lineage>
</organism>
<dbReference type="GO" id="GO:0003677">
    <property type="term" value="F:DNA binding"/>
    <property type="evidence" value="ECO:0007669"/>
    <property type="project" value="InterPro"/>
</dbReference>
<proteinExistence type="predicted"/>
<feature type="transmembrane region" description="Helical" evidence="1">
    <location>
        <begin position="45"/>
        <end position="69"/>
    </location>
</feature>
<keyword evidence="1" id="KW-1133">Transmembrane helix</keyword>
<evidence type="ECO:0000313" key="4">
    <source>
        <dbReference type="Proteomes" id="UP000199026"/>
    </source>
</evidence>
<feature type="domain" description="HTH luxR-type" evidence="2">
    <location>
        <begin position="99"/>
        <end position="156"/>
    </location>
</feature>
<keyword evidence="1" id="KW-0812">Transmembrane</keyword>
<keyword evidence="4" id="KW-1185">Reference proteome</keyword>
<dbReference type="EMBL" id="FNPR01000001">
    <property type="protein sequence ID" value="SDY15579.1"/>
    <property type="molecule type" value="Genomic_DNA"/>
</dbReference>
<dbReference type="Gene3D" id="1.10.10.10">
    <property type="entry name" value="Winged helix-like DNA-binding domain superfamily/Winged helix DNA-binding domain"/>
    <property type="match status" value="1"/>
</dbReference>
<dbReference type="AlphaFoldDB" id="A0A1H3HLN6"/>
<feature type="transmembrane region" description="Helical" evidence="1">
    <location>
        <begin position="12"/>
        <end position="33"/>
    </location>
</feature>
<dbReference type="Proteomes" id="UP000199026">
    <property type="component" value="Unassembled WGS sequence"/>
</dbReference>
<dbReference type="InterPro" id="IPR000792">
    <property type="entry name" value="Tscrpt_reg_LuxR_C"/>
</dbReference>
<accession>A0A1H3HLN6</accession>